<reference evidence="1 2" key="1">
    <citation type="submission" date="2019-08" db="EMBL/GenBank/DDBJ databases">
        <title>The genome of the soybean aphid Biotype 1, its phylome, world population structure and adaptation to the North American continent.</title>
        <authorList>
            <person name="Giordano R."/>
            <person name="Donthu R.K."/>
            <person name="Hernandez A.G."/>
            <person name="Wright C.L."/>
            <person name="Zimin A.V."/>
        </authorList>
    </citation>
    <scope>NUCLEOTIDE SEQUENCE [LARGE SCALE GENOMIC DNA]</scope>
    <source>
        <tissue evidence="1">Whole aphids</tissue>
    </source>
</reference>
<dbReference type="EMBL" id="VYZN01000009">
    <property type="protein sequence ID" value="KAE9543079.1"/>
    <property type="molecule type" value="Genomic_DNA"/>
</dbReference>
<organism evidence="1 2">
    <name type="scientific">Aphis glycines</name>
    <name type="common">Soybean aphid</name>
    <dbReference type="NCBI Taxonomy" id="307491"/>
    <lineage>
        <taxon>Eukaryota</taxon>
        <taxon>Metazoa</taxon>
        <taxon>Ecdysozoa</taxon>
        <taxon>Arthropoda</taxon>
        <taxon>Hexapoda</taxon>
        <taxon>Insecta</taxon>
        <taxon>Pterygota</taxon>
        <taxon>Neoptera</taxon>
        <taxon>Paraneoptera</taxon>
        <taxon>Hemiptera</taxon>
        <taxon>Sternorrhyncha</taxon>
        <taxon>Aphidomorpha</taxon>
        <taxon>Aphidoidea</taxon>
        <taxon>Aphididae</taxon>
        <taxon>Aphidini</taxon>
        <taxon>Aphis</taxon>
        <taxon>Aphis</taxon>
    </lineage>
</organism>
<accession>A0A6G0U377</accession>
<proteinExistence type="predicted"/>
<protein>
    <submittedName>
        <fullName evidence="1">Uncharacterized protein</fullName>
    </submittedName>
</protein>
<sequence length="216" mass="24760">MYVTYFRFAELWHSHLLPNSRTLLEPILFEFDRNVHHRRILKKELFKQSILQDYVYIVIHKVVYFYDLTLSRSISNCPAPHNSRFFVNGMSPMKTPDKTIQKPANNIRPYAVVNRSSGMSSTKMAGVKEKLDAKNRPNKAPMTISDQKLLMNKGMMAQQIPQPTRQIAYTLVTVCSPDGADNSGCVSFTQSLSHDKISEIEIRNDKPCKQQYCGKG</sequence>
<comment type="caution">
    <text evidence="1">The sequence shown here is derived from an EMBL/GenBank/DDBJ whole genome shotgun (WGS) entry which is preliminary data.</text>
</comment>
<keyword evidence="2" id="KW-1185">Reference proteome</keyword>
<gene>
    <name evidence="1" type="ORF">AGLY_002990</name>
</gene>
<evidence type="ECO:0000313" key="2">
    <source>
        <dbReference type="Proteomes" id="UP000475862"/>
    </source>
</evidence>
<dbReference type="AlphaFoldDB" id="A0A6G0U377"/>
<dbReference type="Proteomes" id="UP000475862">
    <property type="component" value="Unassembled WGS sequence"/>
</dbReference>
<name>A0A6G0U377_APHGL</name>
<evidence type="ECO:0000313" key="1">
    <source>
        <dbReference type="EMBL" id="KAE9543079.1"/>
    </source>
</evidence>